<feature type="transmembrane region" description="Helical" evidence="1">
    <location>
        <begin position="223"/>
        <end position="243"/>
    </location>
</feature>
<protein>
    <submittedName>
        <fullName evidence="2">Uncharacterized protein</fullName>
    </submittedName>
</protein>
<dbReference type="AlphaFoldDB" id="A0A919TVJ9"/>
<accession>A0A919TVJ9</accession>
<feature type="transmembrane region" description="Helical" evidence="1">
    <location>
        <begin position="119"/>
        <end position="141"/>
    </location>
</feature>
<sequence>MGLVPVHKVAAMGKDRLSSRFVIGLLSAAGAALVAAFVLGPAALLGSEADLAGAVGRALVEFRQSGGSQLPAGLKDLVDYWFEWHAIKVVITSFMLVTFGLLATAWWRRYRRGGAGCAVAAVGASVLTGIATAVLILNIQATVVPLVALLPLASSDGSETLLGPAGSPAQTVLVGEVERYHWVMVGVAGPALVVAGLISALLWRRRVADDARVFVARRATSVVAGLMASLLLLVVAFSAYSAVEPADALRGLLGLG</sequence>
<proteinExistence type="predicted"/>
<feature type="transmembrane region" description="Helical" evidence="1">
    <location>
        <begin position="21"/>
        <end position="44"/>
    </location>
</feature>
<name>A0A919TVJ9_9ACTN</name>
<keyword evidence="3" id="KW-1185">Reference proteome</keyword>
<reference evidence="2" key="1">
    <citation type="submission" date="2021-01" db="EMBL/GenBank/DDBJ databases">
        <title>Whole genome shotgun sequence of Actinoplanes tereljensis NBRC 105297.</title>
        <authorList>
            <person name="Komaki H."/>
            <person name="Tamura T."/>
        </authorList>
    </citation>
    <scope>NUCLEOTIDE SEQUENCE</scope>
    <source>
        <strain evidence="2">NBRC 105297</strain>
    </source>
</reference>
<organism evidence="2 3">
    <name type="scientific">Paractinoplanes tereljensis</name>
    <dbReference type="NCBI Taxonomy" id="571912"/>
    <lineage>
        <taxon>Bacteria</taxon>
        <taxon>Bacillati</taxon>
        <taxon>Actinomycetota</taxon>
        <taxon>Actinomycetes</taxon>
        <taxon>Micromonosporales</taxon>
        <taxon>Micromonosporaceae</taxon>
        <taxon>Paractinoplanes</taxon>
    </lineage>
</organism>
<dbReference type="EMBL" id="BOMY01000033">
    <property type="protein sequence ID" value="GIF22027.1"/>
    <property type="molecule type" value="Genomic_DNA"/>
</dbReference>
<comment type="caution">
    <text evidence="2">The sequence shown here is derived from an EMBL/GenBank/DDBJ whole genome shotgun (WGS) entry which is preliminary data.</text>
</comment>
<evidence type="ECO:0000256" key="1">
    <source>
        <dbReference type="SAM" id="Phobius"/>
    </source>
</evidence>
<feature type="transmembrane region" description="Helical" evidence="1">
    <location>
        <begin position="86"/>
        <end position="107"/>
    </location>
</feature>
<evidence type="ECO:0000313" key="3">
    <source>
        <dbReference type="Proteomes" id="UP000623608"/>
    </source>
</evidence>
<dbReference type="Proteomes" id="UP000623608">
    <property type="component" value="Unassembled WGS sequence"/>
</dbReference>
<keyword evidence="1" id="KW-0812">Transmembrane</keyword>
<keyword evidence="1" id="KW-0472">Membrane</keyword>
<evidence type="ECO:0000313" key="2">
    <source>
        <dbReference type="EMBL" id="GIF22027.1"/>
    </source>
</evidence>
<keyword evidence="1" id="KW-1133">Transmembrane helix</keyword>
<feature type="transmembrane region" description="Helical" evidence="1">
    <location>
        <begin position="180"/>
        <end position="203"/>
    </location>
</feature>
<gene>
    <name evidence="2" type="ORF">Ate02nite_47570</name>
</gene>